<dbReference type="InterPro" id="IPR036866">
    <property type="entry name" value="RibonucZ/Hydroxyglut_hydro"/>
</dbReference>
<dbReference type="Proteomes" id="UP000229972">
    <property type="component" value="Unassembled WGS sequence"/>
</dbReference>
<name>A0A2H0V869_9BACT</name>
<dbReference type="GO" id="GO:0016787">
    <property type="term" value="F:hydrolase activity"/>
    <property type="evidence" value="ECO:0007669"/>
    <property type="project" value="UniProtKB-KW"/>
</dbReference>
<dbReference type="EMBL" id="PFAL01000029">
    <property type="protein sequence ID" value="PIR95304.1"/>
    <property type="molecule type" value="Genomic_DNA"/>
</dbReference>
<proteinExistence type="predicted"/>
<organism evidence="1 2">
    <name type="scientific">Candidatus Falkowbacteria bacterium CG10_big_fil_rev_8_21_14_0_10_37_18</name>
    <dbReference type="NCBI Taxonomy" id="1974562"/>
    <lineage>
        <taxon>Bacteria</taxon>
        <taxon>Candidatus Falkowiibacteriota</taxon>
    </lineage>
</organism>
<accession>A0A2H0V869</accession>
<dbReference type="Gene3D" id="3.60.15.10">
    <property type="entry name" value="Ribonuclease Z/Hydroxyacylglutathione hydrolase-like"/>
    <property type="match status" value="1"/>
</dbReference>
<gene>
    <name evidence="1" type="ORF">COT93_03080</name>
</gene>
<protein>
    <submittedName>
        <fullName evidence="1">MBL fold metallo-hydrolase</fullName>
    </submittedName>
</protein>
<dbReference type="PANTHER" id="PTHR42967:SF1">
    <property type="entry name" value="MBL FOLD METALLO-HYDROLASE"/>
    <property type="match status" value="1"/>
</dbReference>
<dbReference type="SUPFAM" id="SSF56281">
    <property type="entry name" value="Metallo-hydrolase/oxidoreductase"/>
    <property type="match status" value="1"/>
</dbReference>
<comment type="caution">
    <text evidence="1">The sequence shown here is derived from an EMBL/GenBank/DDBJ whole genome shotgun (WGS) entry which is preliminary data.</text>
</comment>
<dbReference type="AlphaFoldDB" id="A0A2H0V869"/>
<sequence>MIITWQGQSCFKIQDKTGTDGVTVVTDPFDKAVGLKVPNFEADIVTVSHQHHDHNNVGALRGNPFLIDCAGEYDFKDVLIEGIDSYHDEKEGAERGFNIIYRIEIDDISVAHLGDLGHVLDNTQIEKLAGTDILLIPVGGNYTLDAKKAMEIIAQIEPRIVIPMHYKVKDLKLDIDGVDKFIKEIGLTPTYEDKLKISKKDLPAEEMELVILNLN</sequence>
<keyword evidence="1" id="KW-0378">Hydrolase</keyword>
<reference evidence="2" key="1">
    <citation type="submission" date="2017-09" db="EMBL/GenBank/DDBJ databases">
        <title>Depth-based differentiation of microbial function through sediment-hosted aquifers and enrichment of novel symbionts in the deep terrestrial subsurface.</title>
        <authorList>
            <person name="Probst A.J."/>
            <person name="Ladd B."/>
            <person name="Jarett J.K."/>
            <person name="Geller-Mcgrath D.E."/>
            <person name="Sieber C.M.K."/>
            <person name="Emerson J.B."/>
            <person name="Anantharaman K."/>
            <person name="Thomas B.C."/>
            <person name="Malmstrom R."/>
            <person name="Stieglmeier M."/>
            <person name="Klingl A."/>
            <person name="Woyke T."/>
            <person name="Ryan C.M."/>
            <person name="Banfield J.F."/>
        </authorList>
    </citation>
    <scope>NUCLEOTIDE SEQUENCE [LARGE SCALE GENOMIC DNA]</scope>
</reference>
<evidence type="ECO:0000313" key="2">
    <source>
        <dbReference type="Proteomes" id="UP000229972"/>
    </source>
</evidence>
<evidence type="ECO:0000313" key="1">
    <source>
        <dbReference type="EMBL" id="PIR95304.1"/>
    </source>
</evidence>
<dbReference type="PANTHER" id="PTHR42967">
    <property type="entry name" value="METAL DEPENDENT HYDROLASE"/>
    <property type="match status" value="1"/>
</dbReference>
<dbReference type="Pfam" id="PF13483">
    <property type="entry name" value="Lactamase_B_3"/>
    <property type="match status" value="1"/>
</dbReference>